<dbReference type="AlphaFoldDB" id="A0A852X8C5"/>
<feature type="compositionally biased region" description="Basic and acidic residues" evidence="1">
    <location>
        <begin position="191"/>
        <end position="205"/>
    </location>
</feature>
<accession>A0A852X8C5</accession>
<reference evidence="2 3" key="1">
    <citation type="submission" date="2020-07" db="EMBL/GenBank/DDBJ databases">
        <title>Sequencing the genomes of 1000 actinobacteria strains.</title>
        <authorList>
            <person name="Klenk H.-P."/>
        </authorList>
    </citation>
    <scope>NUCLEOTIDE SEQUENCE [LARGE SCALE GENOMIC DNA]</scope>
    <source>
        <strain evidence="2 3">DSM 24723</strain>
    </source>
</reference>
<gene>
    <name evidence="2" type="ORF">BJY28_001023</name>
</gene>
<feature type="compositionally biased region" description="Basic and acidic residues" evidence="1">
    <location>
        <begin position="154"/>
        <end position="165"/>
    </location>
</feature>
<sequence>MTVQQGMDSARVREIAGQLRTGSRRISDVQGKGTASARVLRGSWEGEDATTLLDSWEDDAVTRLAQAAERLMTAAEDLGRQADQQDQASDATGGGHSQGSGVPTAPPGPGAPGGPGGRGRQTPLEVSKETDEYEFEGEYSITGRGQDAPGVRTNTDEDGNKHHYDPLTGKTWVEDKDGKWTNAADPTGYSEHSEGGERYGEGGGRKEWGKEFSHEKDFDSKVGDTISDVNDAVRTEPFVEVGDKVEADAAVAKGSVGDEQTGASGSVLSADASAEGSAGVSLDQGAYAEGGAQAGAYVGKGEAHWGNDYGTSANVEGYVGAQASVEGSASIGPDGAQVAAGGEVFAGGKVEGAVSQDVGDYGTVGVGGSVSYGIGAEANVEGEISMDKVGFSGDIGLTLGVGAEVNVDLSFSPKEIADDLTFWD</sequence>
<protein>
    <submittedName>
        <fullName evidence="2">Uncharacterized protein YukE</fullName>
    </submittedName>
</protein>
<evidence type="ECO:0000256" key="1">
    <source>
        <dbReference type="SAM" id="MobiDB-lite"/>
    </source>
</evidence>
<comment type="caution">
    <text evidence="2">The sequence shown here is derived from an EMBL/GenBank/DDBJ whole genome shotgun (WGS) entry which is preliminary data.</text>
</comment>
<proteinExistence type="predicted"/>
<keyword evidence="3" id="KW-1185">Reference proteome</keyword>
<feature type="region of interest" description="Disordered" evidence="1">
    <location>
        <begin position="16"/>
        <end position="37"/>
    </location>
</feature>
<organism evidence="2 3">
    <name type="scientific">Janibacter alkaliphilus</name>
    <dbReference type="NCBI Taxonomy" id="1069963"/>
    <lineage>
        <taxon>Bacteria</taxon>
        <taxon>Bacillati</taxon>
        <taxon>Actinomycetota</taxon>
        <taxon>Actinomycetes</taxon>
        <taxon>Micrococcales</taxon>
        <taxon>Intrasporangiaceae</taxon>
        <taxon>Janibacter</taxon>
    </lineage>
</organism>
<dbReference type="Proteomes" id="UP000592181">
    <property type="component" value="Unassembled WGS sequence"/>
</dbReference>
<dbReference type="EMBL" id="JACBZX010000001">
    <property type="protein sequence ID" value="NYG36554.1"/>
    <property type="molecule type" value="Genomic_DNA"/>
</dbReference>
<feature type="compositionally biased region" description="Low complexity" evidence="1">
    <location>
        <begin position="81"/>
        <end position="91"/>
    </location>
</feature>
<evidence type="ECO:0000313" key="2">
    <source>
        <dbReference type="EMBL" id="NYG36554.1"/>
    </source>
</evidence>
<feature type="region of interest" description="Disordered" evidence="1">
    <location>
        <begin position="74"/>
        <end position="205"/>
    </location>
</feature>
<dbReference type="Gene3D" id="1.10.287.1060">
    <property type="entry name" value="ESAT-6-like"/>
    <property type="match status" value="1"/>
</dbReference>
<dbReference type="RefSeq" id="WP_179462043.1">
    <property type="nucleotide sequence ID" value="NZ_JACBZX010000001.1"/>
</dbReference>
<name>A0A852X8C5_9MICO</name>
<evidence type="ECO:0000313" key="3">
    <source>
        <dbReference type="Proteomes" id="UP000592181"/>
    </source>
</evidence>